<dbReference type="SUPFAM" id="SSF56112">
    <property type="entry name" value="Protein kinase-like (PK-like)"/>
    <property type="match status" value="1"/>
</dbReference>
<name>A0A914C1M3_9BILA</name>
<protein>
    <submittedName>
        <fullName evidence="2">Uncharacterized protein</fullName>
    </submittedName>
</protein>
<dbReference type="InterPro" id="IPR011009">
    <property type="entry name" value="Kinase-like_dom_sf"/>
</dbReference>
<dbReference type="Proteomes" id="UP000887540">
    <property type="component" value="Unplaced"/>
</dbReference>
<evidence type="ECO:0000313" key="2">
    <source>
        <dbReference type="WBParaSite" id="ACRNAN_Path_1521.g5930.t1"/>
    </source>
</evidence>
<reference evidence="2" key="1">
    <citation type="submission" date="2022-11" db="UniProtKB">
        <authorList>
            <consortium name="WormBaseParasite"/>
        </authorList>
    </citation>
    <scope>IDENTIFICATION</scope>
</reference>
<dbReference type="Gene3D" id="1.10.510.10">
    <property type="entry name" value="Transferase(Phosphotransferase) domain 1"/>
    <property type="match status" value="1"/>
</dbReference>
<accession>A0A914C1M3</accession>
<organism evidence="1 2">
    <name type="scientific">Acrobeloides nanus</name>
    <dbReference type="NCBI Taxonomy" id="290746"/>
    <lineage>
        <taxon>Eukaryota</taxon>
        <taxon>Metazoa</taxon>
        <taxon>Ecdysozoa</taxon>
        <taxon>Nematoda</taxon>
        <taxon>Chromadorea</taxon>
        <taxon>Rhabditida</taxon>
        <taxon>Tylenchina</taxon>
        <taxon>Cephalobomorpha</taxon>
        <taxon>Cephaloboidea</taxon>
        <taxon>Cephalobidae</taxon>
        <taxon>Acrobeloides</taxon>
    </lineage>
</organism>
<dbReference type="AlphaFoldDB" id="A0A914C1M3"/>
<dbReference type="Gene3D" id="3.30.200.20">
    <property type="entry name" value="Phosphorylase Kinase, domain 1"/>
    <property type="match status" value="1"/>
</dbReference>
<proteinExistence type="predicted"/>
<keyword evidence="1" id="KW-1185">Reference proteome</keyword>
<dbReference type="WBParaSite" id="ACRNAN_Path_1521.g5930.t1">
    <property type="protein sequence ID" value="ACRNAN_Path_1521.g5930.t1"/>
    <property type="gene ID" value="ACRNAN_Path_1521.g5930"/>
</dbReference>
<evidence type="ECO:0000313" key="1">
    <source>
        <dbReference type="Proteomes" id="UP000887540"/>
    </source>
</evidence>
<sequence length="53" mass="6440">MLRLNPRERINLSQALEHPFVKQWWEKNEVLAPISQTYDESVENEDLTIDEWK</sequence>